<organism evidence="2 3">
    <name type="scientific">Mytilus edulis</name>
    <name type="common">Blue mussel</name>
    <dbReference type="NCBI Taxonomy" id="6550"/>
    <lineage>
        <taxon>Eukaryota</taxon>
        <taxon>Metazoa</taxon>
        <taxon>Spiralia</taxon>
        <taxon>Lophotrochozoa</taxon>
        <taxon>Mollusca</taxon>
        <taxon>Bivalvia</taxon>
        <taxon>Autobranchia</taxon>
        <taxon>Pteriomorphia</taxon>
        <taxon>Mytilida</taxon>
        <taxon>Mytiloidea</taxon>
        <taxon>Mytilidae</taxon>
        <taxon>Mytilinae</taxon>
        <taxon>Mytilus</taxon>
    </lineage>
</organism>
<keyword evidence="1" id="KW-1133">Transmembrane helix</keyword>
<dbReference type="Proteomes" id="UP000683360">
    <property type="component" value="Unassembled WGS sequence"/>
</dbReference>
<protein>
    <submittedName>
        <fullName evidence="2">Uncharacterized protein</fullName>
    </submittedName>
</protein>
<name>A0A8S3R899_MYTED</name>
<dbReference type="EMBL" id="CAJPWZ010000910">
    <property type="protein sequence ID" value="CAG2203056.1"/>
    <property type="molecule type" value="Genomic_DNA"/>
</dbReference>
<evidence type="ECO:0000313" key="2">
    <source>
        <dbReference type="EMBL" id="CAG2203056.1"/>
    </source>
</evidence>
<proteinExistence type="predicted"/>
<feature type="transmembrane region" description="Helical" evidence="1">
    <location>
        <begin position="27"/>
        <end position="46"/>
    </location>
</feature>
<evidence type="ECO:0000313" key="3">
    <source>
        <dbReference type="Proteomes" id="UP000683360"/>
    </source>
</evidence>
<evidence type="ECO:0000256" key="1">
    <source>
        <dbReference type="SAM" id="Phobius"/>
    </source>
</evidence>
<dbReference type="AlphaFoldDB" id="A0A8S3R899"/>
<keyword evidence="3" id="KW-1185">Reference proteome</keyword>
<reference evidence="2" key="1">
    <citation type="submission" date="2021-03" db="EMBL/GenBank/DDBJ databases">
        <authorList>
            <person name="Bekaert M."/>
        </authorList>
    </citation>
    <scope>NUCLEOTIDE SEQUENCE</scope>
</reference>
<gene>
    <name evidence="2" type="ORF">MEDL_17582</name>
</gene>
<keyword evidence="1" id="KW-0812">Transmembrane</keyword>
<accession>A0A8S3R899</accession>
<sequence length="222" mass="25412">MEAYFDIKARHREVQIIQHSTHSRIEITDMAVLRILGIVMCFIAVVNCQICASDAKTEDPFQGKLEDERGYPKAEIEGAYEKLDRDTKALIDKDAGEMATLSKNDFLKKSNNLPAKQRHSPVSHLSSSLCPHTFVTVYPRGWHFLSSSLGKCWILNRWWNTPLSYAVCPTKSCQGLPCPAKNYRCTPSNYKGYVAWTYCPGKGFSRRWFKLPQCCECQRFKC</sequence>
<keyword evidence="1" id="KW-0472">Membrane</keyword>
<dbReference type="OrthoDB" id="6049576at2759"/>
<comment type="caution">
    <text evidence="2">The sequence shown here is derived from an EMBL/GenBank/DDBJ whole genome shotgun (WGS) entry which is preliminary data.</text>
</comment>